<comment type="catalytic activity">
    <reaction evidence="1 6">
        <text>a beta-lactam + H2O = a substituted beta-amino acid</text>
        <dbReference type="Rhea" id="RHEA:20401"/>
        <dbReference type="ChEBI" id="CHEBI:15377"/>
        <dbReference type="ChEBI" id="CHEBI:35627"/>
        <dbReference type="ChEBI" id="CHEBI:140347"/>
        <dbReference type="EC" id="3.5.2.6"/>
    </reaction>
</comment>
<protein>
    <recommendedName>
        <fullName evidence="3 6">Beta-lactamase</fullName>
        <ecNumber evidence="3 6">3.5.2.6</ecNumber>
    </recommendedName>
</protein>
<evidence type="ECO:0000256" key="1">
    <source>
        <dbReference type="ARBA" id="ARBA00001526"/>
    </source>
</evidence>
<dbReference type="PANTHER" id="PTHR35333">
    <property type="entry name" value="BETA-LACTAMASE"/>
    <property type="match status" value="1"/>
</dbReference>
<evidence type="ECO:0000313" key="9">
    <source>
        <dbReference type="Proteomes" id="UP001165667"/>
    </source>
</evidence>
<keyword evidence="9" id="KW-1185">Reference proteome</keyword>
<dbReference type="PROSITE" id="PS00146">
    <property type="entry name" value="BETA_LACTAMASE_A"/>
    <property type="match status" value="1"/>
</dbReference>
<evidence type="ECO:0000259" key="7">
    <source>
        <dbReference type="Pfam" id="PF13354"/>
    </source>
</evidence>
<dbReference type="SUPFAM" id="SSF56601">
    <property type="entry name" value="beta-lactamase/transpeptidase-like"/>
    <property type="match status" value="1"/>
</dbReference>
<accession>A0AA42CLG4</accession>
<dbReference type="EMBL" id="JAMOIM010000029">
    <property type="protein sequence ID" value="MCW6511599.1"/>
    <property type="molecule type" value="Genomic_DNA"/>
</dbReference>
<evidence type="ECO:0000256" key="3">
    <source>
        <dbReference type="ARBA" id="ARBA00012865"/>
    </source>
</evidence>
<evidence type="ECO:0000256" key="4">
    <source>
        <dbReference type="ARBA" id="ARBA00022801"/>
    </source>
</evidence>
<sequence length="296" mass="30757">MLTRRSFAIRTGLTIMAVGSESRLRLAAAPASAGFVQALAEIEAGSGGRLGVAFLDTTTGIQLGQRQDEPFPMCSTFKVLAAGAVLTQADTGVVQLSNRVRFTPDDVVANSPITKDRVGGEGMTLAELCAAAIDFSDNTAGNMLLRQIGGPVGLTRFARSLDDAVTRLDRVETALNESLPGDLRDTTTPGAMLANLYKLVLGPALSGGSRDQLVTWLKGNTTGGMRLRAGLPTTWVVGDKTGAGSRGSTNDIAVIWPVGQKPVLVTAYLTGTDASVEQRNATIASVGRAVANALRG</sequence>
<evidence type="ECO:0000256" key="5">
    <source>
        <dbReference type="ARBA" id="ARBA00023251"/>
    </source>
</evidence>
<dbReference type="Pfam" id="PF13354">
    <property type="entry name" value="Beta-lactamase2"/>
    <property type="match status" value="1"/>
</dbReference>
<name>A0AA42CLG4_9HYPH</name>
<gene>
    <name evidence="8" type="primary">bla</name>
    <name evidence="8" type="ORF">M8523_26865</name>
</gene>
<evidence type="ECO:0000313" key="8">
    <source>
        <dbReference type="EMBL" id="MCW6511599.1"/>
    </source>
</evidence>
<dbReference type="InterPro" id="IPR000871">
    <property type="entry name" value="Beta-lactam_class-A"/>
</dbReference>
<dbReference type="Gene3D" id="3.40.710.10">
    <property type="entry name" value="DD-peptidase/beta-lactamase superfamily"/>
    <property type="match status" value="1"/>
</dbReference>
<dbReference type="AlphaFoldDB" id="A0AA42CLG4"/>
<comment type="similarity">
    <text evidence="2 6">Belongs to the class-A beta-lactamase family.</text>
</comment>
<keyword evidence="5 6" id="KW-0046">Antibiotic resistance</keyword>
<feature type="domain" description="Beta-lactamase class A catalytic" evidence="7">
    <location>
        <begin position="51"/>
        <end position="267"/>
    </location>
</feature>
<dbReference type="PANTHER" id="PTHR35333:SF3">
    <property type="entry name" value="BETA-LACTAMASE-TYPE TRANSPEPTIDASE FOLD CONTAINING PROTEIN"/>
    <property type="match status" value="1"/>
</dbReference>
<dbReference type="GO" id="GO:0046677">
    <property type="term" value="P:response to antibiotic"/>
    <property type="evidence" value="ECO:0007669"/>
    <property type="project" value="UniProtKB-UniRule"/>
</dbReference>
<dbReference type="GO" id="GO:0030655">
    <property type="term" value="P:beta-lactam antibiotic catabolic process"/>
    <property type="evidence" value="ECO:0007669"/>
    <property type="project" value="InterPro"/>
</dbReference>
<dbReference type="InterPro" id="IPR012338">
    <property type="entry name" value="Beta-lactam/transpept-like"/>
</dbReference>
<keyword evidence="4 6" id="KW-0378">Hydrolase</keyword>
<comment type="caution">
    <text evidence="8">The sequence shown here is derived from an EMBL/GenBank/DDBJ whole genome shotgun (WGS) entry which is preliminary data.</text>
</comment>
<dbReference type="InterPro" id="IPR045155">
    <property type="entry name" value="Beta-lactam_cat"/>
</dbReference>
<organism evidence="8 9">
    <name type="scientific">Lichenifustis flavocetrariae</name>
    <dbReference type="NCBI Taxonomy" id="2949735"/>
    <lineage>
        <taxon>Bacteria</taxon>
        <taxon>Pseudomonadati</taxon>
        <taxon>Pseudomonadota</taxon>
        <taxon>Alphaproteobacteria</taxon>
        <taxon>Hyphomicrobiales</taxon>
        <taxon>Lichenihabitantaceae</taxon>
        <taxon>Lichenifustis</taxon>
    </lineage>
</organism>
<dbReference type="PRINTS" id="PR00118">
    <property type="entry name" value="BLACTAMASEA"/>
</dbReference>
<proteinExistence type="inferred from homology"/>
<dbReference type="EC" id="3.5.2.6" evidence="3 6"/>
<dbReference type="NCBIfam" id="NF033103">
    <property type="entry name" value="bla_class_A"/>
    <property type="match status" value="1"/>
</dbReference>
<dbReference type="Proteomes" id="UP001165667">
    <property type="component" value="Unassembled WGS sequence"/>
</dbReference>
<evidence type="ECO:0000256" key="6">
    <source>
        <dbReference type="RuleBase" id="RU361140"/>
    </source>
</evidence>
<dbReference type="GO" id="GO:0008800">
    <property type="term" value="F:beta-lactamase activity"/>
    <property type="evidence" value="ECO:0007669"/>
    <property type="project" value="UniProtKB-UniRule"/>
</dbReference>
<dbReference type="InterPro" id="IPR023650">
    <property type="entry name" value="Beta-lactam_class-A_AS"/>
</dbReference>
<reference evidence="8" key="1">
    <citation type="submission" date="2022-05" db="EMBL/GenBank/DDBJ databases">
        <authorList>
            <person name="Pankratov T."/>
        </authorList>
    </citation>
    <scope>NUCLEOTIDE SEQUENCE</scope>
    <source>
        <strain evidence="8">BP6-180914</strain>
    </source>
</reference>
<evidence type="ECO:0000256" key="2">
    <source>
        <dbReference type="ARBA" id="ARBA00009009"/>
    </source>
</evidence>